<gene>
    <name evidence="2 4" type="ORF">LOAG_11925</name>
</gene>
<dbReference type="RefSeq" id="XP_003147489.2">
    <property type="nucleotide sequence ID" value="XM_003147441.2"/>
</dbReference>
<dbReference type="GeneID" id="9949386"/>
<proteinExistence type="predicted"/>
<dbReference type="STRING" id="7209.A0A1I7VIJ9"/>
<feature type="region of interest" description="Disordered" evidence="1">
    <location>
        <begin position="156"/>
        <end position="190"/>
    </location>
</feature>
<protein>
    <submittedName>
        <fullName evidence="4">Protein TsetseEP-like</fullName>
    </submittedName>
</protein>
<keyword evidence="3" id="KW-1185">Reference proteome</keyword>
<reference evidence="4" key="2">
    <citation type="submission" date="2016-11" db="UniProtKB">
        <authorList>
            <consortium name="WormBaseParasite"/>
        </authorList>
    </citation>
    <scope>IDENTIFICATION</scope>
</reference>
<dbReference type="CTD" id="9949386"/>
<dbReference type="EMBL" id="JH712598">
    <property type="protein sequence ID" value="EFO16579.2"/>
    <property type="molecule type" value="Genomic_DNA"/>
</dbReference>
<accession>A0A1S0TM51</accession>
<dbReference type="AlphaFoldDB" id="A0A1I7VIJ9"/>
<evidence type="ECO:0000256" key="1">
    <source>
        <dbReference type="SAM" id="MobiDB-lite"/>
    </source>
</evidence>
<reference evidence="2 3" key="1">
    <citation type="submission" date="2012-04" db="EMBL/GenBank/DDBJ databases">
        <title>The Genome Sequence of Loa loa.</title>
        <authorList>
            <consortium name="The Broad Institute Genome Sequencing Platform"/>
            <consortium name="Broad Institute Genome Sequencing Center for Infectious Disease"/>
            <person name="Nutman T.B."/>
            <person name="Fink D.L."/>
            <person name="Russ C."/>
            <person name="Young S."/>
            <person name="Zeng Q."/>
            <person name="Gargeya S."/>
            <person name="Alvarado L."/>
            <person name="Berlin A."/>
            <person name="Chapman S.B."/>
            <person name="Chen Z."/>
            <person name="Freedman E."/>
            <person name="Gellesch M."/>
            <person name="Goldberg J."/>
            <person name="Griggs A."/>
            <person name="Gujja S."/>
            <person name="Heilman E.R."/>
            <person name="Heiman D."/>
            <person name="Howarth C."/>
            <person name="Mehta T."/>
            <person name="Neiman D."/>
            <person name="Pearson M."/>
            <person name="Roberts A."/>
            <person name="Saif S."/>
            <person name="Shea T."/>
            <person name="Shenoy N."/>
            <person name="Sisk P."/>
            <person name="Stolte C."/>
            <person name="Sykes S."/>
            <person name="White J."/>
            <person name="Yandava C."/>
            <person name="Haas B."/>
            <person name="Henn M.R."/>
            <person name="Nusbaum C."/>
            <person name="Birren B."/>
        </authorList>
    </citation>
    <scope>NUCLEOTIDE SEQUENCE [LARGE SCALE GENOMIC DNA]</scope>
</reference>
<feature type="compositionally biased region" description="Basic and acidic residues" evidence="1">
    <location>
        <begin position="61"/>
        <end position="78"/>
    </location>
</feature>
<organism evidence="3 4">
    <name type="scientific">Loa loa</name>
    <name type="common">Eye worm</name>
    <name type="synonym">Filaria loa</name>
    <dbReference type="NCBI Taxonomy" id="7209"/>
    <lineage>
        <taxon>Eukaryota</taxon>
        <taxon>Metazoa</taxon>
        <taxon>Ecdysozoa</taxon>
        <taxon>Nematoda</taxon>
        <taxon>Chromadorea</taxon>
        <taxon>Rhabditida</taxon>
        <taxon>Spirurina</taxon>
        <taxon>Spiruromorpha</taxon>
        <taxon>Filarioidea</taxon>
        <taxon>Onchocercidae</taxon>
        <taxon>Loa</taxon>
    </lineage>
</organism>
<name>A0A1I7VIJ9_LOALO</name>
<feature type="compositionally biased region" description="Acidic residues" evidence="1">
    <location>
        <begin position="44"/>
        <end position="60"/>
    </location>
</feature>
<dbReference type="WBParaSite" id="EN70_2940">
    <property type="protein sequence ID" value="EN70_2940"/>
    <property type="gene ID" value="EN70_2940"/>
</dbReference>
<feature type="region of interest" description="Disordered" evidence="1">
    <location>
        <begin position="42"/>
        <end position="101"/>
    </location>
</feature>
<sequence>MKLYSDLSKSFVEFLTNVSTSSDTEREIEFVSEHKLEPKFVSEYEPEPEFLSEYEPEPEPILEHEPEPEHISESKLMSEQEVEPEPTLKSEYESEPELLSEPEPFKLWLENEIPSCEPTPVARDVEPVAEPGLHLLKMFKELEIPYVIKIPMITISESTPPLNSPPETPEILDGTEEPKSEPGTSVERVR</sequence>
<evidence type="ECO:0000313" key="4">
    <source>
        <dbReference type="WBParaSite" id="EN70_2940"/>
    </source>
</evidence>
<accession>A0A1I7VIJ9</accession>
<dbReference type="Proteomes" id="UP000095285">
    <property type="component" value="Unassembled WGS sequence"/>
</dbReference>
<dbReference type="KEGG" id="loa:LOAG_11925"/>
<evidence type="ECO:0000313" key="2">
    <source>
        <dbReference type="EMBL" id="EFO16579.2"/>
    </source>
</evidence>
<evidence type="ECO:0000313" key="3">
    <source>
        <dbReference type="Proteomes" id="UP000095285"/>
    </source>
</evidence>